<feature type="active site" description="Proton acceptor" evidence="4">
    <location>
        <position position="139"/>
    </location>
</feature>
<dbReference type="SUPFAM" id="SSF53335">
    <property type="entry name" value="S-adenosyl-L-methionine-dependent methyltransferases"/>
    <property type="match status" value="1"/>
</dbReference>
<dbReference type="PANTHER" id="PTHR43317">
    <property type="entry name" value="THERMOSPERMINE SYNTHASE ACAULIS5"/>
    <property type="match status" value="1"/>
</dbReference>
<dbReference type="GO" id="GO:0006596">
    <property type="term" value="P:polyamine biosynthetic process"/>
    <property type="evidence" value="ECO:0007669"/>
    <property type="project" value="UniProtKB-UniRule"/>
</dbReference>
<dbReference type="CDD" id="cd02440">
    <property type="entry name" value="AdoMet_MTases"/>
    <property type="match status" value="1"/>
</dbReference>
<dbReference type="STRING" id="418702.BJN45_16135"/>
<dbReference type="OrthoDB" id="117774at2"/>
<dbReference type="Pfam" id="PF01564">
    <property type="entry name" value="Spermine_synth"/>
    <property type="match status" value="1"/>
</dbReference>
<keyword evidence="2 4" id="KW-0808">Transferase</keyword>
<dbReference type="PROSITE" id="PS51006">
    <property type="entry name" value="PABS_2"/>
    <property type="match status" value="1"/>
</dbReference>
<feature type="domain" description="PABS" evidence="5">
    <location>
        <begin position="1"/>
        <end position="221"/>
    </location>
</feature>
<comment type="caution">
    <text evidence="6">The sequence shown here is derived from an EMBL/GenBank/DDBJ whole genome shotgun (WGS) entry which is preliminary data.</text>
</comment>
<evidence type="ECO:0000259" key="5">
    <source>
        <dbReference type="PROSITE" id="PS51006"/>
    </source>
</evidence>
<sequence length="257" mass="28599">MRKTGNPPRHAIDISEADGVRYLHFGSEWVQGAMRVARPWSLELDYTREMMAGLLLRKPGRWPRSALLIGLGAGSLAKFLYRNFPDCRITVVEINPQVEFVARQYFKLPDDPLRLDVQIACGADYLQTSSRRFDLILSDGFDAGGRPGMLDTPAFYQSCRARLSDDGLFCVNLLREKGFSRSVDRIRDAFSGQIAVFPACDSGNTIVFGRGENPVEATLTTLTERADALKKQTRLNLMPTVLRLQQAGTSDVAPLAL</sequence>
<evidence type="ECO:0000256" key="3">
    <source>
        <dbReference type="ARBA" id="ARBA00023115"/>
    </source>
</evidence>
<gene>
    <name evidence="6" type="ORF">BJN45_16135</name>
</gene>
<accession>A0A1R1I092</accession>
<keyword evidence="3 4" id="KW-0620">Polyamine biosynthesis</keyword>
<dbReference type="AlphaFoldDB" id="A0A1R1I092"/>
<dbReference type="NCBIfam" id="NF037959">
    <property type="entry name" value="MFS_SpdSyn"/>
    <property type="match status" value="1"/>
</dbReference>
<dbReference type="RefSeq" id="WP_076097098.1">
    <property type="nucleotide sequence ID" value="NZ_MTHD01000006.1"/>
</dbReference>
<dbReference type="GO" id="GO:0016740">
    <property type="term" value="F:transferase activity"/>
    <property type="evidence" value="ECO:0007669"/>
    <property type="project" value="UniProtKB-UniRule"/>
</dbReference>
<evidence type="ECO:0000256" key="1">
    <source>
        <dbReference type="ARBA" id="ARBA00007867"/>
    </source>
</evidence>
<protein>
    <submittedName>
        <fullName evidence="6">Spermidine synthase</fullName>
    </submittedName>
</protein>
<evidence type="ECO:0000313" key="6">
    <source>
        <dbReference type="EMBL" id="OMG52168.1"/>
    </source>
</evidence>
<keyword evidence="7" id="KW-1185">Reference proteome</keyword>
<organism evidence="6 7">
    <name type="scientific">Azonexus hydrophilus</name>
    <dbReference type="NCBI Taxonomy" id="418702"/>
    <lineage>
        <taxon>Bacteria</taxon>
        <taxon>Pseudomonadati</taxon>
        <taxon>Pseudomonadota</taxon>
        <taxon>Betaproteobacteria</taxon>
        <taxon>Rhodocyclales</taxon>
        <taxon>Azonexaceae</taxon>
        <taxon>Azonexus</taxon>
    </lineage>
</organism>
<dbReference type="InterPro" id="IPR029063">
    <property type="entry name" value="SAM-dependent_MTases_sf"/>
</dbReference>
<reference evidence="6 7" key="1">
    <citation type="submission" date="2016-10" db="EMBL/GenBank/DDBJ databases">
        <title>Alkaliphiles isolated from bioreactors.</title>
        <authorList>
            <person name="Salah Z."/>
            <person name="Rout S.P."/>
            <person name="Humphreys P.N."/>
        </authorList>
    </citation>
    <scope>NUCLEOTIDE SEQUENCE [LARGE SCALE GENOMIC DNA]</scope>
    <source>
        <strain evidence="6 7">ZS02</strain>
    </source>
</reference>
<evidence type="ECO:0000256" key="2">
    <source>
        <dbReference type="ARBA" id="ARBA00022679"/>
    </source>
</evidence>
<dbReference type="Gene3D" id="3.40.50.150">
    <property type="entry name" value="Vaccinia Virus protein VP39"/>
    <property type="match status" value="1"/>
</dbReference>
<evidence type="ECO:0000313" key="7">
    <source>
        <dbReference type="Proteomes" id="UP000187526"/>
    </source>
</evidence>
<dbReference type="PANTHER" id="PTHR43317:SF1">
    <property type="entry name" value="THERMOSPERMINE SYNTHASE ACAULIS5"/>
    <property type="match status" value="1"/>
</dbReference>
<name>A0A1R1I092_9RHOO</name>
<dbReference type="Proteomes" id="UP000187526">
    <property type="component" value="Unassembled WGS sequence"/>
</dbReference>
<evidence type="ECO:0000256" key="4">
    <source>
        <dbReference type="PROSITE-ProRule" id="PRU00354"/>
    </source>
</evidence>
<comment type="similarity">
    <text evidence="1">Belongs to the spermidine/spermine synthase family.</text>
</comment>
<dbReference type="InterPro" id="IPR030374">
    <property type="entry name" value="PABS"/>
</dbReference>
<proteinExistence type="inferred from homology"/>
<dbReference type="EMBL" id="MTHD01000006">
    <property type="protein sequence ID" value="OMG52168.1"/>
    <property type="molecule type" value="Genomic_DNA"/>
</dbReference>